<reference evidence="1 2" key="1">
    <citation type="journal article" date="2019" name="Commun. Biol.">
        <title>The bagworm genome reveals a unique fibroin gene that provides high tensile strength.</title>
        <authorList>
            <person name="Kono N."/>
            <person name="Nakamura H."/>
            <person name="Ohtoshi R."/>
            <person name="Tomita M."/>
            <person name="Numata K."/>
            <person name="Arakawa K."/>
        </authorList>
    </citation>
    <scope>NUCLEOTIDE SEQUENCE [LARGE SCALE GENOMIC DNA]</scope>
</reference>
<organism evidence="1 2">
    <name type="scientific">Eumeta variegata</name>
    <name type="common">Bagworm moth</name>
    <name type="synonym">Eumeta japonica</name>
    <dbReference type="NCBI Taxonomy" id="151549"/>
    <lineage>
        <taxon>Eukaryota</taxon>
        <taxon>Metazoa</taxon>
        <taxon>Ecdysozoa</taxon>
        <taxon>Arthropoda</taxon>
        <taxon>Hexapoda</taxon>
        <taxon>Insecta</taxon>
        <taxon>Pterygota</taxon>
        <taxon>Neoptera</taxon>
        <taxon>Endopterygota</taxon>
        <taxon>Lepidoptera</taxon>
        <taxon>Glossata</taxon>
        <taxon>Ditrysia</taxon>
        <taxon>Tineoidea</taxon>
        <taxon>Psychidae</taxon>
        <taxon>Oiketicinae</taxon>
        <taxon>Eumeta</taxon>
    </lineage>
</organism>
<proteinExistence type="predicted"/>
<name>A0A4C1VKM8_EUMVA</name>
<dbReference type="Proteomes" id="UP000299102">
    <property type="component" value="Unassembled WGS sequence"/>
</dbReference>
<evidence type="ECO:0000313" key="1">
    <source>
        <dbReference type="EMBL" id="GBP38424.1"/>
    </source>
</evidence>
<protein>
    <submittedName>
        <fullName evidence="1">Uncharacterized protein</fullName>
    </submittedName>
</protein>
<comment type="caution">
    <text evidence="1">The sequence shown here is derived from an EMBL/GenBank/DDBJ whole genome shotgun (WGS) entry which is preliminary data.</text>
</comment>
<keyword evidence="2" id="KW-1185">Reference proteome</keyword>
<gene>
    <name evidence="1" type="ORF">EVAR_23627_1</name>
</gene>
<dbReference type="AlphaFoldDB" id="A0A4C1VKM8"/>
<sequence>MAQEARLRAARPRLTAKKETDLAFIWGTGSARLHEPVSRVLESACFLRRISIRFSRLQPGRACVPRDECQSTPRDTIAMTGQKLFRIVITAIIHGRPGAAAIFQQSPFLIMSALWTSDDGGGAPAPPPPRHFTPLVRTGIIELLFYDLSSPPTL</sequence>
<dbReference type="EMBL" id="BGZK01000349">
    <property type="protein sequence ID" value="GBP38424.1"/>
    <property type="molecule type" value="Genomic_DNA"/>
</dbReference>
<accession>A0A4C1VKM8</accession>
<evidence type="ECO:0000313" key="2">
    <source>
        <dbReference type="Proteomes" id="UP000299102"/>
    </source>
</evidence>